<feature type="region of interest" description="Disordered" evidence="7">
    <location>
        <begin position="230"/>
        <end position="263"/>
    </location>
</feature>
<feature type="region of interest" description="Disordered" evidence="7">
    <location>
        <begin position="279"/>
        <end position="309"/>
    </location>
</feature>
<keyword evidence="4" id="KW-0862">Zinc</keyword>
<feature type="compositionally biased region" description="Basic and acidic residues" evidence="7">
    <location>
        <begin position="252"/>
        <end position="263"/>
    </location>
</feature>
<keyword evidence="2" id="KW-0479">Metal-binding</keyword>
<proteinExistence type="predicted"/>
<evidence type="ECO:0000256" key="1">
    <source>
        <dbReference type="ARBA" id="ARBA00004123"/>
    </source>
</evidence>
<dbReference type="GO" id="GO:0000122">
    <property type="term" value="P:negative regulation of transcription by RNA polymerase II"/>
    <property type="evidence" value="ECO:0007669"/>
    <property type="project" value="TreeGrafter"/>
</dbReference>
<dbReference type="InterPro" id="IPR000679">
    <property type="entry name" value="Znf_GATA"/>
</dbReference>
<keyword evidence="10" id="KW-1185">Reference proteome</keyword>
<dbReference type="PANTHER" id="PTHR10071:SF281">
    <property type="entry name" value="BOX A-BINDING FACTOR-RELATED"/>
    <property type="match status" value="1"/>
</dbReference>
<name>A0AAF0E514_9BASI</name>
<dbReference type="GO" id="GO:0000981">
    <property type="term" value="F:DNA-binding transcription factor activity, RNA polymerase II-specific"/>
    <property type="evidence" value="ECO:0007669"/>
    <property type="project" value="TreeGrafter"/>
</dbReference>
<accession>A0AAF0E514</accession>
<feature type="compositionally biased region" description="Low complexity" evidence="7">
    <location>
        <begin position="62"/>
        <end position="72"/>
    </location>
</feature>
<evidence type="ECO:0000313" key="9">
    <source>
        <dbReference type="EMBL" id="WFD18958.1"/>
    </source>
</evidence>
<evidence type="ECO:0000256" key="4">
    <source>
        <dbReference type="ARBA" id="ARBA00022833"/>
    </source>
</evidence>
<dbReference type="GO" id="GO:0008270">
    <property type="term" value="F:zinc ion binding"/>
    <property type="evidence" value="ECO:0007669"/>
    <property type="project" value="UniProtKB-KW"/>
</dbReference>
<evidence type="ECO:0000256" key="2">
    <source>
        <dbReference type="ARBA" id="ARBA00022723"/>
    </source>
</evidence>
<feature type="domain" description="GATA-type" evidence="8">
    <location>
        <begin position="173"/>
        <end position="226"/>
    </location>
</feature>
<dbReference type="AlphaFoldDB" id="A0AAF0E514"/>
<organism evidence="9 10">
    <name type="scientific">Malassezia caprae</name>
    <dbReference type="NCBI Taxonomy" id="1381934"/>
    <lineage>
        <taxon>Eukaryota</taxon>
        <taxon>Fungi</taxon>
        <taxon>Dikarya</taxon>
        <taxon>Basidiomycota</taxon>
        <taxon>Ustilaginomycotina</taxon>
        <taxon>Malasseziomycetes</taxon>
        <taxon>Malasseziales</taxon>
        <taxon>Malasseziaceae</taxon>
        <taxon>Malassezia</taxon>
    </lineage>
</organism>
<dbReference type="PROSITE" id="PS00344">
    <property type="entry name" value="GATA_ZN_FINGER_1"/>
    <property type="match status" value="1"/>
</dbReference>
<feature type="region of interest" description="Disordered" evidence="7">
    <location>
        <begin position="1"/>
        <end position="120"/>
    </location>
</feature>
<dbReference type="FunFam" id="3.30.50.10:FF:000007">
    <property type="entry name" value="Nitrogen regulatory AreA, N-terminal"/>
    <property type="match status" value="1"/>
</dbReference>
<dbReference type="Proteomes" id="UP001220961">
    <property type="component" value="Chromosome 2"/>
</dbReference>
<dbReference type="Pfam" id="PF00320">
    <property type="entry name" value="GATA"/>
    <property type="match status" value="1"/>
</dbReference>
<comment type="subcellular location">
    <subcellularLocation>
        <location evidence="1">Nucleus</location>
    </subcellularLocation>
</comment>
<dbReference type="InterPro" id="IPR013088">
    <property type="entry name" value="Znf_NHR/GATA"/>
</dbReference>
<dbReference type="CDD" id="cd00202">
    <property type="entry name" value="ZnF_GATA"/>
    <property type="match status" value="1"/>
</dbReference>
<evidence type="ECO:0000256" key="5">
    <source>
        <dbReference type="ARBA" id="ARBA00023242"/>
    </source>
</evidence>
<feature type="compositionally biased region" description="Basic and acidic residues" evidence="7">
    <location>
        <begin position="162"/>
        <end position="173"/>
    </location>
</feature>
<feature type="region of interest" description="Disordered" evidence="7">
    <location>
        <begin position="355"/>
        <end position="380"/>
    </location>
</feature>
<dbReference type="SMART" id="SM00401">
    <property type="entry name" value="ZnF_GATA"/>
    <property type="match status" value="1"/>
</dbReference>
<dbReference type="InterPro" id="IPR039355">
    <property type="entry name" value="Transcription_factor_GATA"/>
</dbReference>
<feature type="region of interest" description="Disordered" evidence="7">
    <location>
        <begin position="145"/>
        <end position="174"/>
    </location>
</feature>
<dbReference type="EMBL" id="CP119909">
    <property type="protein sequence ID" value="WFD18958.1"/>
    <property type="molecule type" value="Genomic_DNA"/>
</dbReference>
<feature type="compositionally biased region" description="Basic and acidic residues" evidence="7">
    <location>
        <begin position="1"/>
        <end position="12"/>
    </location>
</feature>
<gene>
    <name evidence="9" type="primary">SFU1</name>
    <name evidence="9" type="ORF">MCAP1_001171</name>
</gene>
<evidence type="ECO:0000313" key="10">
    <source>
        <dbReference type="Proteomes" id="UP001220961"/>
    </source>
</evidence>
<keyword evidence="5" id="KW-0539">Nucleus</keyword>
<keyword evidence="3 6" id="KW-0863">Zinc-finger</keyword>
<evidence type="ECO:0000256" key="3">
    <source>
        <dbReference type="ARBA" id="ARBA00022771"/>
    </source>
</evidence>
<dbReference type="GO" id="GO:0045944">
    <property type="term" value="P:positive regulation of transcription by RNA polymerase II"/>
    <property type="evidence" value="ECO:0007669"/>
    <property type="project" value="TreeGrafter"/>
</dbReference>
<reference evidence="9" key="1">
    <citation type="submission" date="2023-03" db="EMBL/GenBank/DDBJ databases">
        <title>Mating type loci evolution in Malassezia.</title>
        <authorList>
            <person name="Coelho M.A."/>
        </authorList>
    </citation>
    <scope>NUCLEOTIDE SEQUENCE</scope>
    <source>
        <strain evidence="9">CBS 10434</strain>
    </source>
</reference>
<dbReference type="PRINTS" id="PR00619">
    <property type="entry name" value="GATAZNFINGER"/>
</dbReference>
<sequence length="396" mass="43195">MAVSGLEHRVLEAHPSYPMPSSKSSLAPLLNGAMPVQRSASPRSPGAAPLWQHARPARRPSDSSSEASAPVDATEEALKPSDSPSRVWDVSQREKQSADDSPEDAEATATPPPPPSAGTCPGHGLCNGTGGSSECKGCPTFNNVMLAPEQADSPPAPAPAPEPEKPTTDEKPAIEALRCTNCQTTTTPLWRRDEDGNNICNACGLYHKLHGTHRPIGMRKTVIKRRKRLLGTQGASSAPRKQAATQGTRPTRPADEPGVRAEREHEAAMVLMEVGASRWAHETPSASPHLKPEDGTPVPHEPLPPAPLAYRTSYSPRVLELERLRDELYVERSRLNELLERTERTLSDLRRPRYDMPAYTYPPTMRMSPHTGAADVRSGDELSRLRPAWRLRENLP</sequence>
<evidence type="ECO:0000259" key="8">
    <source>
        <dbReference type="PROSITE" id="PS50114"/>
    </source>
</evidence>
<dbReference type="PANTHER" id="PTHR10071">
    <property type="entry name" value="TRANSCRIPTION FACTOR GATA FAMILY MEMBER"/>
    <property type="match status" value="1"/>
</dbReference>
<dbReference type="SUPFAM" id="SSF57716">
    <property type="entry name" value="Glucocorticoid receptor-like (DNA-binding domain)"/>
    <property type="match status" value="1"/>
</dbReference>
<evidence type="ECO:0000256" key="6">
    <source>
        <dbReference type="PROSITE-ProRule" id="PRU00094"/>
    </source>
</evidence>
<evidence type="ECO:0000256" key="7">
    <source>
        <dbReference type="SAM" id="MobiDB-lite"/>
    </source>
</evidence>
<dbReference type="GO" id="GO:0005634">
    <property type="term" value="C:nucleus"/>
    <property type="evidence" value="ECO:0007669"/>
    <property type="project" value="UniProtKB-SubCell"/>
</dbReference>
<protein>
    <submittedName>
        <fullName evidence="9">GATA type transcriptional activator of nitrogen-regulated proteins</fullName>
    </submittedName>
</protein>
<dbReference type="Gene3D" id="3.30.50.10">
    <property type="entry name" value="Erythroid Transcription Factor GATA-1, subunit A"/>
    <property type="match status" value="1"/>
</dbReference>
<dbReference type="PROSITE" id="PS50114">
    <property type="entry name" value="GATA_ZN_FINGER_2"/>
    <property type="match status" value="1"/>
</dbReference>
<dbReference type="GO" id="GO:0000978">
    <property type="term" value="F:RNA polymerase II cis-regulatory region sequence-specific DNA binding"/>
    <property type="evidence" value="ECO:0007669"/>
    <property type="project" value="TreeGrafter"/>
</dbReference>